<dbReference type="PROSITE" id="PS00409">
    <property type="entry name" value="PROKAR_NTER_METHYL"/>
    <property type="match status" value="1"/>
</dbReference>
<reference evidence="3 4" key="1">
    <citation type="submission" date="2011-01" db="EMBL/GenBank/DDBJ databases">
        <title>Whole genome sequence of Caldisericum exile AZM16c01.</title>
        <authorList>
            <person name="Narita-Yamada S."/>
            <person name="Kawakoshi A."/>
            <person name="Nakamura S."/>
            <person name="Sasagawa M."/>
            <person name="Fukada J."/>
            <person name="Sekine M."/>
            <person name="Kato Y."/>
            <person name="Fukai R."/>
            <person name="Sasaki K."/>
            <person name="Hanamaki A."/>
            <person name="Narita H."/>
            <person name="Konno Y."/>
            <person name="Mori K."/>
            <person name="Yamazaki S."/>
            <person name="Suzuki K."/>
            <person name="Fujita N."/>
        </authorList>
    </citation>
    <scope>NUCLEOTIDE SEQUENCE [LARGE SCALE GENOMIC DNA]</scope>
    <source>
        <strain evidence="4">DSM 21853 / NBRC 104410 / AZM16c01</strain>
    </source>
</reference>
<dbReference type="OrthoDB" id="9795612at2"/>
<dbReference type="NCBIfam" id="TIGR02532">
    <property type="entry name" value="IV_pilin_GFxxxE"/>
    <property type="match status" value="1"/>
</dbReference>
<keyword evidence="2" id="KW-0812">Transmembrane</keyword>
<evidence type="ECO:0000313" key="4">
    <source>
        <dbReference type="Proteomes" id="UP000004793"/>
    </source>
</evidence>
<dbReference type="GO" id="GO:0015627">
    <property type="term" value="C:type II protein secretion system complex"/>
    <property type="evidence" value="ECO:0007669"/>
    <property type="project" value="InterPro"/>
</dbReference>
<dbReference type="Gene3D" id="3.30.700.10">
    <property type="entry name" value="Glycoprotein, Type 4 Pilin"/>
    <property type="match status" value="1"/>
</dbReference>
<proteinExistence type="predicted"/>
<keyword evidence="1" id="KW-0488">Methylation</keyword>
<dbReference type="PRINTS" id="PR00813">
    <property type="entry name" value="BCTERIALGSPG"/>
</dbReference>
<name>A0A7U6JFE3_CALEA</name>
<dbReference type="PANTHER" id="PTHR30093">
    <property type="entry name" value="GENERAL SECRETION PATHWAY PROTEIN G"/>
    <property type="match status" value="1"/>
</dbReference>
<gene>
    <name evidence="3" type="ordered locus">CSE_15700</name>
</gene>
<dbReference type="SUPFAM" id="SSF54523">
    <property type="entry name" value="Pili subunits"/>
    <property type="match status" value="1"/>
</dbReference>
<dbReference type="RefSeq" id="WP_014454091.1">
    <property type="nucleotide sequence ID" value="NC_017096.1"/>
</dbReference>
<dbReference type="KEGG" id="cex:CSE_15700"/>
<keyword evidence="4" id="KW-1185">Reference proteome</keyword>
<evidence type="ECO:0000256" key="2">
    <source>
        <dbReference type="SAM" id="Phobius"/>
    </source>
</evidence>
<keyword evidence="2" id="KW-0472">Membrane</keyword>
<dbReference type="Pfam" id="PF07963">
    <property type="entry name" value="N_methyl"/>
    <property type="match status" value="1"/>
</dbReference>
<protein>
    <submittedName>
        <fullName evidence="3">Fimbrial protein</fullName>
    </submittedName>
</protein>
<dbReference type="InterPro" id="IPR045584">
    <property type="entry name" value="Pilin-like"/>
</dbReference>
<dbReference type="Proteomes" id="UP000004793">
    <property type="component" value="Chromosome"/>
</dbReference>
<dbReference type="EMBL" id="AP012051">
    <property type="protein sequence ID" value="BAL81696.1"/>
    <property type="molecule type" value="Genomic_DNA"/>
</dbReference>
<dbReference type="AlphaFoldDB" id="A0A7U6JFE3"/>
<dbReference type="InterPro" id="IPR012902">
    <property type="entry name" value="N_methyl_site"/>
</dbReference>
<evidence type="ECO:0000313" key="3">
    <source>
        <dbReference type="EMBL" id="BAL81696.1"/>
    </source>
</evidence>
<accession>A0A7U6JFE3</accession>
<dbReference type="GO" id="GO:0015628">
    <property type="term" value="P:protein secretion by the type II secretion system"/>
    <property type="evidence" value="ECO:0007669"/>
    <property type="project" value="InterPro"/>
</dbReference>
<evidence type="ECO:0000256" key="1">
    <source>
        <dbReference type="ARBA" id="ARBA00022481"/>
    </source>
</evidence>
<sequence>MKTTDLRKNRGFTLVELMIVVAIIIILVGIAIPVFGEVINRGRAAQLLSNFDSLARDLEHYKQDWGVYPNPVNPAEEFGYSVDRETPTSLLSRELLGINSIKNKHGNKTFLGEDGGIEYILRPQILQNMQNPFGKDYKLYYGSKDGGSYVLYAELPNGKYIVRYPNTSSEITTNLPSVP</sequence>
<organism evidence="3 4">
    <name type="scientific">Caldisericum exile (strain DSM 21853 / NBRC 104410 / AZM16c01)</name>
    <dbReference type="NCBI Taxonomy" id="511051"/>
    <lineage>
        <taxon>Bacteria</taxon>
        <taxon>Pseudomonadati</taxon>
        <taxon>Caldisericota/Cryosericota group</taxon>
        <taxon>Caldisericota</taxon>
        <taxon>Caldisericia</taxon>
        <taxon>Caldisericales</taxon>
        <taxon>Caldisericaceae</taxon>
        <taxon>Caldisericum</taxon>
    </lineage>
</organism>
<feature type="transmembrane region" description="Helical" evidence="2">
    <location>
        <begin position="12"/>
        <end position="36"/>
    </location>
</feature>
<dbReference type="InterPro" id="IPR000983">
    <property type="entry name" value="Bac_GSPG_pilin"/>
</dbReference>
<keyword evidence="2" id="KW-1133">Transmembrane helix</keyword>